<keyword evidence="2" id="KW-0328">Glycosyltransferase</keyword>
<evidence type="ECO:0000256" key="5">
    <source>
        <dbReference type="ARBA" id="ARBA00022989"/>
    </source>
</evidence>
<evidence type="ECO:0000313" key="10">
    <source>
        <dbReference type="Proteomes" id="UP000289738"/>
    </source>
</evidence>
<name>A0A445BYA7_ARAHY</name>
<feature type="chain" id="PRO_5019240852" description="Glycosyltransferase 2-like domain-containing protein" evidence="8">
    <location>
        <begin position="22"/>
        <end position="81"/>
    </location>
</feature>
<reference evidence="9 10" key="1">
    <citation type="submission" date="2019-01" db="EMBL/GenBank/DDBJ databases">
        <title>Sequencing of cultivated peanut Arachis hypogaea provides insights into genome evolution and oil improvement.</title>
        <authorList>
            <person name="Chen X."/>
        </authorList>
    </citation>
    <scope>NUCLEOTIDE SEQUENCE [LARGE SCALE GENOMIC DNA]</scope>
    <source>
        <strain evidence="10">cv. Fuhuasheng</strain>
        <tissue evidence="9">Leaves</tissue>
    </source>
</reference>
<evidence type="ECO:0000256" key="1">
    <source>
        <dbReference type="ARBA" id="ARBA00004394"/>
    </source>
</evidence>
<dbReference type="InterPro" id="IPR029044">
    <property type="entry name" value="Nucleotide-diphossugar_trans"/>
</dbReference>
<dbReference type="GO" id="GO:0051753">
    <property type="term" value="F:mannan synthase activity"/>
    <property type="evidence" value="ECO:0007669"/>
    <property type="project" value="TreeGrafter"/>
</dbReference>
<keyword evidence="3" id="KW-0808">Transferase</keyword>
<protein>
    <recommendedName>
        <fullName evidence="11">Glycosyltransferase 2-like domain-containing protein</fullName>
    </recommendedName>
</protein>
<dbReference type="AlphaFoldDB" id="A0A445BYA7"/>
<dbReference type="Proteomes" id="UP000289738">
    <property type="component" value="Chromosome A08"/>
</dbReference>
<dbReference type="Gene3D" id="3.90.550.10">
    <property type="entry name" value="Spore Coat Polysaccharide Biosynthesis Protein SpsA, Chain A"/>
    <property type="match status" value="1"/>
</dbReference>
<dbReference type="EMBL" id="SDMP01000008">
    <property type="protein sequence ID" value="RYR43713.1"/>
    <property type="molecule type" value="Genomic_DNA"/>
</dbReference>
<evidence type="ECO:0000256" key="2">
    <source>
        <dbReference type="ARBA" id="ARBA00022676"/>
    </source>
</evidence>
<keyword evidence="6" id="KW-0333">Golgi apparatus</keyword>
<keyword evidence="7" id="KW-0472">Membrane</keyword>
<keyword evidence="4" id="KW-0812">Transmembrane</keyword>
<organism evidence="9 10">
    <name type="scientific">Arachis hypogaea</name>
    <name type="common">Peanut</name>
    <dbReference type="NCBI Taxonomy" id="3818"/>
    <lineage>
        <taxon>Eukaryota</taxon>
        <taxon>Viridiplantae</taxon>
        <taxon>Streptophyta</taxon>
        <taxon>Embryophyta</taxon>
        <taxon>Tracheophyta</taxon>
        <taxon>Spermatophyta</taxon>
        <taxon>Magnoliopsida</taxon>
        <taxon>eudicotyledons</taxon>
        <taxon>Gunneridae</taxon>
        <taxon>Pentapetalae</taxon>
        <taxon>rosids</taxon>
        <taxon>fabids</taxon>
        <taxon>Fabales</taxon>
        <taxon>Fabaceae</taxon>
        <taxon>Papilionoideae</taxon>
        <taxon>50 kb inversion clade</taxon>
        <taxon>dalbergioids sensu lato</taxon>
        <taxon>Dalbergieae</taxon>
        <taxon>Pterocarpus clade</taxon>
        <taxon>Arachis</taxon>
    </lineage>
</organism>
<evidence type="ECO:0000256" key="6">
    <source>
        <dbReference type="ARBA" id="ARBA00023034"/>
    </source>
</evidence>
<comment type="subcellular location">
    <subcellularLocation>
        <location evidence="1">Golgi apparatus membrane</location>
    </subcellularLocation>
</comment>
<evidence type="ECO:0008006" key="11">
    <source>
        <dbReference type="Google" id="ProtNLM"/>
    </source>
</evidence>
<dbReference type="PANTHER" id="PTHR32044:SF17">
    <property type="entry name" value="GLUCOMANNAN 4-BETA-MANNOSYLTRANSFERASE 2"/>
    <property type="match status" value="1"/>
</dbReference>
<accession>A0A445BYA7</accession>
<sequence>MFNFYLIIIIIHSTRFSIGVACNPSWPADRLVIQVLDDSTKPVVKQMVEMECQRWASKGINITHQIRENRTGYKVGALNTI</sequence>
<proteinExistence type="predicted"/>
<dbReference type="PANTHER" id="PTHR32044">
    <property type="entry name" value="GLUCOMANNAN 4-BETA-MANNOSYLTRANSFERASE 9"/>
    <property type="match status" value="1"/>
</dbReference>
<keyword evidence="5" id="KW-1133">Transmembrane helix</keyword>
<keyword evidence="8" id="KW-0732">Signal</keyword>
<gene>
    <name evidence="9" type="ORF">Ahy_A08g040114</name>
</gene>
<evidence type="ECO:0000256" key="3">
    <source>
        <dbReference type="ARBA" id="ARBA00022679"/>
    </source>
</evidence>
<evidence type="ECO:0000313" key="9">
    <source>
        <dbReference type="EMBL" id="RYR43713.1"/>
    </source>
</evidence>
<evidence type="ECO:0000256" key="8">
    <source>
        <dbReference type="SAM" id="SignalP"/>
    </source>
</evidence>
<evidence type="ECO:0000256" key="7">
    <source>
        <dbReference type="ARBA" id="ARBA00023136"/>
    </source>
</evidence>
<keyword evidence="10" id="KW-1185">Reference proteome</keyword>
<evidence type="ECO:0000256" key="4">
    <source>
        <dbReference type="ARBA" id="ARBA00022692"/>
    </source>
</evidence>
<dbReference type="GO" id="GO:0000139">
    <property type="term" value="C:Golgi membrane"/>
    <property type="evidence" value="ECO:0007669"/>
    <property type="project" value="UniProtKB-SubCell"/>
</dbReference>
<comment type="caution">
    <text evidence="9">The sequence shown here is derived from an EMBL/GenBank/DDBJ whole genome shotgun (WGS) entry which is preliminary data.</text>
</comment>
<feature type="signal peptide" evidence="8">
    <location>
        <begin position="1"/>
        <end position="21"/>
    </location>
</feature>